<dbReference type="PANTHER" id="PTHR43081:SF11">
    <property type="entry name" value="BLR2264 PROTEIN"/>
    <property type="match status" value="1"/>
</dbReference>
<dbReference type="InterPro" id="IPR029787">
    <property type="entry name" value="Nucleotide_cyclase"/>
</dbReference>
<organism evidence="3 4">
    <name type="scientific">Oceanibacterium hippocampi</name>
    <dbReference type="NCBI Taxonomy" id="745714"/>
    <lineage>
        <taxon>Bacteria</taxon>
        <taxon>Pseudomonadati</taxon>
        <taxon>Pseudomonadota</taxon>
        <taxon>Alphaproteobacteria</taxon>
        <taxon>Sneathiellales</taxon>
        <taxon>Sneathiellaceae</taxon>
        <taxon>Oceanibacterium</taxon>
    </lineage>
</organism>
<evidence type="ECO:0000313" key="4">
    <source>
        <dbReference type="Proteomes" id="UP000193200"/>
    </source>
</evidence>
<dbReference type="SUPFAM" id="SSF55073">
    <property type="entry name" value="Nucleotide cyclase"/>
    <property type="match status" value="1"/>
</dbReference>
<dbReference type="Gene3D" id="3.30.70.1230">
    <property type="entry name" value="Nucleotide cyclase"/>
    <property type="match status" value="1"/>
</dbReference>
<dbReference type="RefSeq" id="WP_176244890.1">
    <property type="nucleotide sequence ID" value="NZ_FWFR01000001.1"/>
</dbReference>
<dbReference type="GO" id="GO:0004016">
    <property type="term" value="F:adenylate cyclase activity"/>
    <property type="evidence" value="ECO:0007669"/>
    <property type="project" value="UniProtKB-EC"/>
</dbReference>
<dbReference type="Pfam" id="PF00211">
    <property type="entry name" value="Guanylate_cyc"/>
    <property type="match status" value="1"/>
</dbReference>
<dbReference type="InterPro" id="IPR001054">
    <property type="entry name" value="A/G_cyclase"/>
</dbReference>
<sequence>MPRTHGAGIVRGMTDSRVTPNDAGDRPEDHRAFGRVADWLIAEGRYLDGTEALLEAFCRRLLDSGLPLVRASYVVQTLHPQDTVALYFWRPEEPGLREIRRPHGAQRNPVYMNSPIRLIFEGHGEVRRSLEGDAPLLDFPILTDLLEEGITDYIVLPVPFGDGKTNAFTFATRRPGGFDDSELDEIRDAVATLVPLLELQWLKTLSRVLLDTYLGHETGRQVLSGEIVRGSGRSIHAAIWYCDMRDFTGLSERQPADRVIAALNDYFEVMAGAVAEAGGEVLKFIGDAMLAIFPPRDGETEAETCARVLAAAVEATGDMAALNRRRGDIGQPAIGHGLALHIGDVHYGNIGAPARLDFTVIGAAVNLVSRIEGLSLALGRPLLVSADFAACSGGRYEALGEFSLKGIARPQAVFAPVGEKVE</sequence>
<feature type="domain" description="Guanylate cyclase" evidence="2">
    <location>
        <begin position="238"/>
        <end position="372"/>
    </location>
</feature>
<dbReference type="AlphaFoldDB" id="A0A1Y5RJ25"/>
<gene>
    <name evidence="3" type="primary">cyaA_3</name>
    <name evidence="3" type="ORF">OCH7691_00399</name>
</gene>
<evidence type="ECO:0000313" key="3">
    <source>
        <dbReference type="EMBL" id="SLN18511.1"/>
    </source>
</evidence>
<evidence type="ECO:0000256" key="1">
    <source>
        <dbReference type="SAM" id="MobiDB-lite"/>
    </source>
</evidence>
<dbReference type="SMART" id="SM00044">
    <property type="entry name" value="CYCc"/>
    <property type="match status" value="1"/>
</dbReference>
<protein>
    <submittedName>
        <fullName evidence="3">Adenylate cyclase 1</fullName>
        <ecNumber evidence="3">4.6.1.1</ecNumber>
    </submittedName>
</protein>
<dbReference type="EMBL" id="FWFR01000001">
    <property type="protein sequence ID" value="SLN18511.1"/>
    <property type="molecule type" value="Genomic_DNA"/>
</dbReference>
<evidence type="ECO:0000259" key="2">
    <source>
        <dbReference type="PROSITE" id="PS50125"/>
    </source>
</evidence>
<dbReference type="PANTHER" id="PTHR43081">
    <property type="entry name" value="ADENYLATE CYCLASE, TERMINAL-DIFFERENTIATION SPECIFIC-RELATED"/>
    <property type="match status" value="1"/>
</dbReference>
<reference evidence="3 4" key="1">
    <citation type="submission" date="2017-03" db="EMBL/GenBank/DDBJ databases">
        <authorList>
            <person name="Afonso C.L."/>
            <person name="Miller P.J."/>
            <person name="Scott M.A."/>
            <person name="Spackman E."/>
            <person name="Goraichik I."/>
            <person name="Dimitrov K.M."/>
            <person name="Suarez D.L."/>
            <person name="Swayne D.E."/>
        </authorList>
    </citation>
    <scope>NUCLEOTIDE SEQUENCE [LARGE SCALE GENOMIC DNA]</scope>
    <source>
        <strain evidence="3 4">CECT 7691</strain>
    </source>
</reference>
<dbReference type="PROSITE" id="PS50125">
    <property type="entry name" value="GUANYLATE_CYCLASE_2"/>
    <property type="match status" value="1"/>
</dbReference>
<dbReference type="EC" id="4.6.1.1" evidence="3"/>
<dbReference type="CDD" id="cd07302">
    <property type="entry name" value="CHD"/>
    <property type="match status" value="1"/>
</dbReference>
<dbReference type="InParanoid" id="A0A1Y5RJ25"/>
<dbReference type="GO" id="GO:0035556">
    <property type="term" value="P:intracellular signal transduction"/>
    <property type="evidence" value="ECO:0007669"/>
    <property type="project" value="InterPro"/>
</dbReference>
<name>A0A1Y5RJ25_9PROT</name>
<dbReference type="InterPro" id="IPR050697">
    <property type="entry name" value="Adenylyl/Guanylyl_Cyclase_3/4"/>
</dbReference>
<keyword evidence="4" id="KW-1185">Reference proteome</keyword>
<proteinExistence type="predicted"/>
<feature type="region of interest" description="Disordered" evidence="1">
    <location>
        <begin position="1"/>
        <end position="29"/>
    </location>
</feature>
<accession>A0A1Y5RJ25</accession>
<keyword evidence="3" id="KW-0456">Lyase</keyword>
<dbReference type="Proteomes" id="UP000193200">
    <property type="component" value="Unassembled WGS sequence"/>
</dbReference>
<dbReference type="GO" id="GO:0006171">
    <property type="term" value="P:cAMP biosynthetic process"/>
    <property type="evidence" value="ECO:0007669"/>
    <property type="project" value="TreeGrafter"/>
</dbReference>